<dbReference type="PANTHER" id="PTHR48112">
    <property type="entry name" value="HIGH MOBILITY GROUP PROTEIN DSP1"/>
    <property type="match status" value="1"/>
</dbReference>
<evidence type="ECO:0000256" key="1">
    <source>
        <dbReference type="ARBA" id="ARBA00023125"/>
    </source>
</evidence>
<evidence type="ECO:0000313" key="5">
    <source>
        <dbReference type="EMBL" id="CAE0412073.1"/>
    </source>
</evidence>
<name>A0A7S3L652_9STRA</name>
<feature type="region of interest" description="Disordered" evidence="3">
    <location>
        <begin position="1"/>
        <end position="31"/>
    </location>
</feature>
<dbReference type="CDD" id="cd00084">
    <property type="entry name" value="HMG-box_SF"/>
    <property type="match status" value="1"/>
</dbReference>
<evidence type="ECO:0000259" key="4">
    <source>
        <dbReference type="PROSITE" id="PS50118"/>
    </source>
</evidence>
<dbReference type="GO" id="GO:0003677">
    <property type="term" value="F:DNA binding"/>
    <property type="evidence" value="ECO:0007669"/>
    <property type="project" value="UniProtKB-UniRule"/>
</dbReference>
<dbReference type="SMART" id="SM00398">
    <property type="entry name" value="HMG"/>
    <property type="match status" value="1"/>
</dbReference>
<reference evidence="5" key="1">
    <citation type="submission" date="2021-01" db="EMBL/GenBank/DDBJ databases">
        <authorList>
            <person name="Corre E."/>
            <person name="Pelletier E."/>
            <person name="Niang G."/>
            <person name="Scheremetjew M."/>
            <person name="Finn R."/>
            <person name="Kale V."/>
            <person name="Holt S."/>
            <person name="Cochrane G."/>
            <person name="Meng A."/>
            <person name="Brown T."/>
            <person name="Cohen L."/>
        </authorList>
    </citation>
    <scope>NUCLEOTIDE SEQUENCE</scope>
    <source>
        <strain evidence="5">CCMP127</strain>
    </source>
</reference>
<gene>
    <name evidence="5" type="ORF">ACOF00016_LOCUS9348</name>
</gene>
<feature type="compositionally biased region" description="Polar residues" evidence="3">
    <location>
        <begin position="22"/>
        <end position="31"/>
    </location>
</feature>
<dbReference type="EMBL" id="HBIM01011249">
    <property type="protein sequence ID" value="CAE0412073.1"/>
    <property type="molecule type" value="Transcribed_RNA"/>
</dbReference>
<evidence type="ECO:0000256" key="2">
    <source>
        <dbReference type="PROSITE-ProRule" id="PRU00267"/>
    </source>
</evidence>
<feature type="compositionally biased region" description="Pro residues" evidence="3">
    <location>
        <begin position="1"/>
        <end position="10"/>
    </location>
</feature>
<evidence type="ECO:0000256" key="3">
    <source>
        <dbReference type="SAM" id="MobiDB-lite"/>
    </source>
</evidence>
<dbReference type="PROSITE" id="PS50118">
    <property type="entry name" value="HMG_BOX_2"/>
    <property type="match status" value="1"/>
</dbReference>
<sequence length="183" mass="20532">MIQPVFPPNSGPSANLLPMTEQPVSLSSAGASTKLFSTDEEPVKPKRPLSAYNYFFKAERARILASLPVRAKGKPRRSHGKMGFQEMAKAISAQWKAANDETKNYFKVFAEEDMRRYKAEKKIYEQRRKLAGRKQAEPVRPTIVSFNPQDFEPLAMPVSLHLGDPLSGIDEDTSDALLAFFQV</sequence>
<dbReference type="Pfam" id="PF09011">
    <property type="entry name" value="HMG_box_2"/>
    <property type="match status" value="1"/>
</dbReference>
<organism evidence="5">
    <name type="scientific">Amphora coffeiformis</name>
    <dbReference type="NCBI Taxonomy" id="265554"/>
    <lineage>
        <taxon>Eukaryota</taxon>
        <taxon>Sar</taxon>
        <taxon>Stramenopiles</taxon>
        <taxon>Ochrophyta</taxon>
        <taxon>Bacillariophyta</taxon>
        <taxon>Bacillariophyceae</taxon>
        <taxon>Bacillariophycidae</taxon>
        <taxon>Thalassiophysales</taxon>
        <taxon>Catenulaceae</taxon>
        <taxon>Amphora</taxon>
    </lineage>
</organism>
<feature type="DNA-binding region" description="HMG box" evidence="2">
    <location>
        <begin position="45"/>
        <end position="125"/>
    </location>
</feature>
<feature type="domain" description="HMG box" evidence="4">
    <location>
        <begin position="45"/>
        <end position="125"/>
    </location>
</feature>
<accession>A0A7S3L652</accession>
<dbReference type="InterPro" id="IPR050342">
    <property type="entry name" value="HMGB"/>
</dbReference>
<dbReference type="GO" id="GO:0005634">
    <property type="term" value="C:nucleus"/>
    <property type="evidence" value="ECO:0007669"/>
    <property type="project" value="UniProtKB-UniRule"/>
</dbReference>
<dbReference type="InterPro" id="IPR009071">
    <property type="entry name" value="HMG_box_dom"/>
</dbReference>
<dbReference type="InterPro" id="IPR036910">
    <property type="entry name" value="HMG_box_dom_sf"/>
</dbReference>
<protein>
    <recommendedName>
        <fullName evidence="4">HMG box domain-containing protein</fullName>
    </recommendedName>
</protein>
<keyword evidence="1 2" id="KW-0238">DNA-binding</keyword>
<dbReference type="AlphaFoldDB" id="A0A7S3L652"/>
<dbReference type="PANTHER" id="PTHR48112:SF15">
    <property type="entry name" value="HMG BOX DOMAIN-CONTAINING PROTEIN"/>
    <property type="match status" value="1"/>
</dbReference>
<dbReference type="Gene3D" id="1.10.30.10">
    <property type="entry name" value="High mobility group box domain"/>
    <property type="match status" value="1"/>
</dbReference>
<keyword evidence="2" id="KW-0539">Nucleus</keyword>
<proteinExistence type="predicted"/>
<dbReference type="SUPFAM" id="SSF47095">
    <property type="entry name" value="HMG-box"/>
    <property type="match status" value="1"/>
</dbReference>